<protein>
    <recommendedName>
        <fullName evidence="5">Huntingtin-interacting protein M</fullName>
    </recommendedName>
</protein>
<name>A0A833ZAQ2_9CHIR</name>
<dbReference type="EMBL" id="JABVXQ010000009">
    <property type="protein sequence ID" value="KAF6090630.1"/>
    <property type="molecule type" value="Genomic_DNA"/>
</dbReference>
<reference evidence="2 4" key="1">
    <citation type="journal article" date="2020" name="Nature">
        <title>Six reference-quality genomes reveal evolution of bat adaptations.</title>
        <authorList>
            <person name="Jebb D."/>
            <person name="Huang Z."/>
            <person name="Pippel M."/>
            <person name="Hughes G.M."/>
            <person name="Lavrichenko K."/>
            <person name="Devanna P."/>
            <person name="Winkler S."/>
            <person name="Jermiin L.S."/>
            <person name="Skirmuntt E.C."/>
            <person name="Katzourakis A."/>
            <person name="Burkitt-Gray L."/>
            <person name="Ray D.A."/>
            <person name="Sullivan K.A.M."/>
            <person name="Roscito J.G."/>
            <person name="Kirilenko B.M."/>
            <person name="Davalos L.M."/>
            <person name="Corthals A.P."/>
            <person name="Power M.L."/>
            <person name="Jones G."/>
            <person name="Ransome R.D."/>
            <person name="Dechmann D.K.N."/>
            <person name="Locatelli A.G."/>
            <person name="Puechmaille S.J."/>
            <person name="Fedrigo O."/>
            <person name="Jarvis E.D."/>
            <person name="Hiller M."/>
            <person name="Vernes S.C."/>
            <person name="Myers E.W."/>
            <person name="Teeling E.C."/>
        </authorList>
    </citation>
    <scope>NUCLEOTIDE SEQUENCE [LARGE SCALE GENOMIC DNA]</scope>
    <source>
        <strain evidence="2">Bat1K_MPI-CBG_1</strain>
    </source>
</reference>
<accession>A0A833ZAQ2</accession>
<proteinExistence type="predicted"/>
<dbReference type="AlphaFoldDB" id="A0A833ZAQ2"/>
<dbReference type="Proteomes" id="UP000664940">
    <property type="component" value="Unassembled WGS sequence"/>
</dbReference>
<evidence type="ECO:0000313" key="4">
    <source>
        <dbReference type="Proteomes" id="UP000664940"/>
    </source>
</evidence>
<sequence length="111" mass="12542">MAQKQNSETPDLLLTAKFQCPLTYVDRLLLKDQHGQHQSSSTNDFHMVMLDCLTNYIVEMVGIEATNGQLQNTEQDTTDHPAASNNGEPCRRPQDTAFSLFDQMPESRKRG</sequence>
<evidence type="ECO:0000313" key="2">
    <source>
        <dbReference type="EMBL" id="KAF6090630.1"/>
    </source>
</evidence>
<comment type="caution">
    <text evidence="2">The sequence shown here is derived from an EMBL/GenBank/DDBJ whole genome shotgun (WGS) entry which is preliminary data.</text>
</comment>
<feature type="region of interest" description="Disordered" evidence="1">
    <location>
        <begin position="68"/>
        <end position="111"/>
    </location>
</feature>
<evidence type="ECO:0000313" key="3">
    <source>
        <dbReference type="EMBL" id="KAF6090631.1"/>
    </source>
</evidence>
<evidence type="ECO:0008006" key="5">
    <source>
        <dbReference type="Google" id="ProtNLM"/>
    </source>
</evidence>
<gene>
    <name evidence="2" type="ORF">HJG60_006524</name>
    <name evidence="3" type="ORF">HJG60_006525</name>
</gene>
<dbReference type="EMBL" id="JABVXQ010000009">
    <property type="protein sequence ID" value="KAF6090631.1"/>
    <property type="molecule type" value="Genomic_DNA"/>
</dbReference>
<evidence type="ECO:0000256" key="1">
    <source>
        <dbReference type="SAM" id="MobiDB-lite"/>
    </source>
</evidence>
<organism evidence="2 4">
    <name type="scientific">Phyllostomus discolor</name>
    <name type="common">pale spear-nosed bat</name>
    <dbReference type="NCBI Taxonomy" id="89673"/>
    <lineage>
        <taxon>Eukaryota</taxon>
        <taxon>Metazoa</taxon>
        <taxon>Chordata</taxon>
        <taxon>Craniata</taxon>
        <taxon>Vertebrata</taxon>
        <taxon>Euteleostomi</taxon>
        <taxon>Mammalia</taxon>
        <taxon>Eutheria</taxon>
        <taxon>Laurasiatheria</taxon>
        <taxon>Chiroptera</taxon>
        <taxon>Yangochiroptera</taxon>
        <taxon>Phyllostomidae</taxon>
        <taxon>Phyllostominae</taxon>
        <taxon>Phyllostomus</taxon>
    </lineage>
</organism>